<keyword evidence="8" id="KW-1185">Reference proteome</keyword>
<dbReference type="Proteomes" id="UP000276568">
    <property type="component" value="Unassembled WGS sequence"/>
</dbReference>
<dbReference type="AlphaFoldDB" id="A0A3N0HZS2"/>
<name>A0A3N0HZS2_9FIRM</name>
<keyword evidence="5 6" id="KW-0472">Membrane</keyword>
<evidence type="ECO:0000313" key="8">
    <source>
        <dbReference type="Proteomes" id="UP000276568"/>
    </source>
</evidence>
<keyword evidence="6" id="KW-0046">Antibiotic resistance</keyword>
<dbReference type="PANTHER" id="PTHR37693">
    <property type="entry name" value="PHOSPHATIDYLGLYCEROL LYSYLTRANSFERASE"/>
    <property type="match status" value="1"/>
</dbReference>
<sequence>MTEKEHVKKKYVKIRFMNTEKKSFKKSGIIFLILVVILFAFVFHSVSLNEVIESIRQTDQPFIILGMLMMVAYLLCDALNIYRPLHILGYPISYLQSIKYSILGFFFSYITPSATGGQPMQIYYMYKDDINVSHSALVLIIQLIGHETAITTLAIIGFISQNGLLTKAMGQAKYTLLIGIVVNVLIDLFMFCVVFFKKTARIINRIVVKIAGVFSKNVATRIDASLKQVYDDYQNGADDLKAHKGIIRKTVLTAFFQMLFMFTVPFCVYLGFHLHQFHWFQITMIEAVLFVAVGFVPLPGAIGASEGLFYILFRVLFPSSILTSAMLLTRCINLYFCLVIDGLLILLFTHCLKKRGN</sequence>
<evidence type="ECO:0000313" key="7">
    <source>
        <dbReference type="EMBL" id="RNM29816.1"/>
    </source>
</evidence>
<dbReference type="NCBIfam" id="TIGR00374">
    <property type="entry name" value="flippase-like domain"/>
    <property type="match status" value="1"/>
</dbReference>
<evidence type="ECO:0000256" key="5">
    <source>
        <dbReference type="ARBA" id="ARBA00023136"/>
    </source>
</evidence>
<dbReference type="EMBL" id="RJQC01000003">
    <property type="protein sequence ID" value="RNM29816.1"/>
    <property type="molecule type" value="Genomic_DNA"/>
</dbReference>
<dbReference type="GO" id="GO:0050071">
    <property type="term" value="F:phosphatidylglycerol lysyltransferase activity"/>
    <property type="evidence" value="ECO:0007669"/>
    <property type="project" value="UniProtKB-EC"/>
</dbReference>
<dbReference type="EC" id="2.3.2.3" evidence="6"/>
<protein>
    <recommendedName>
        <fullName evidence="6">Phosphatidylglycerol lysyltransferase</fullName>
        <ecNumber evidence="6">2.3.2.3</ecNumber>
    </recommendedName>
    <alternativeName>
        <fullName evidence="6">Lysylphosphatidylglycerol synthase</fullName>
    </alternativeName>
</protein>
<keyword evidence="6" id="KW-0443">Lipid metabolism</keyword>
<dbReference type="Pfam" id="PF03706">
    <property type="entry name" value="LPG_synthase_TM"/>
    <property type="match status" value="1"/>
</dbReference>
<accession>A0A3N0HZS2</accession>
<comment type="catalytic activity">
    <reaction evidence="6">
        <text>L-lysyl-tRNA(Lys) + a 1,2-diacyl-sn-glycero-3-phospho-(1'-sn-glycerol) = a 1,2-diacyl-sn-glycero-3-phospho-1'-(3'-O-L-lysyl)-sn-glycerol + tRNA(Lys)</text>
        <dbReference type="Rhea" id="RHEA:10668"/>
        <dbReference type="Rhea" id="RHEA-COMP:9696"/>
        <dbReference type="Rhea" id="RHEA-COMP:9697"/>
        <dbReference type="ChEBI" id="CHEBI:64716"/>
        <dbReference type="ChEBI" id="CHEBI:75792"/>
        <dbReference type="ChEBI" id="CHEBI:78442"/>
        <dbReference type="ChEBI" id="CHEBI:78529"/>
        <dbReference type="EC" id="2.3.2.3"/>
    </reaction>
</comment>
<comment type="function">
    <text evidence="6">Catalyzes the transfer of a lysyl group from L-lysyl-tRNA(Lys) to membrane-bound phosphatidylglycerol (PG), which produces lysylphosphatidylglycerol (LPG), a major component of the bacterial membrane with a positive net charge. LPG synthesis contributes to bacterial virulence as it is involved in the resistance mechanism against cationic antimicrobial peptides (CAMP) produces by the host's immune system (defensins, cathelicidins) and by the competing microorganisms.</text>
</comment>
<proteinExistence type="inferred from homology"/>
<gene>
    <name evidence="6" type="primary">mprF</name>
    <name evidence="7" type="ORF">EDX97_09330</name>
</gene>
<reference evidence="7 8" key="1">
    <citation type="submission" date="2018-11" db="EMBL/GenBank/DDBJ databases">
        <title>Clostridium sp. nov., a member of the family Erysipelotrichaceae isolated from pig faeces.</title>
        <authorList>
            <person name="Chang Y.-H."/>
        </authorList>
    </citation>
    <scope>NUCLEOTIDE SEQUENCE [LARGE SCALE GENOMIC DNA]</scope>
    <source>
        <strain evidence="7 8">YH-panp20</strain>
    </source>
</reference>
<feature type="transmembrane region" description="Helical" evidence="6">
    <location>
        <begin position="136"/>
        <end position="159"/>
    </location>
</feature>
<evidence type="ECO:0000256" key="4">
    <source>
        <dbReference type="ARBA" id="ARBA00022989"/>
    </source>
</evidence>
<evidence type="ECO:0000256" key="2">
    <source>
        <dbReference type="ARBA" id="ARBA00022475"/>
    </source>
</evidence>
<feature type="transmembrane region" description="Helical" evidence="6">
    <location>
        <begin position="102"/>
        <end position="124"/>
    </location>
</feature>
<dbReference type="InterPro" id="IPR022791">
    <property type="entry name" value="L-PG_synthase/AglD"/>
</dbReference>
<keyword evidence="2" id="KW-1003">Cell membrane</keyword>
<dbReference type="GO" id="GO:0006629">
    <property type="term" value="P:lipid metabolic process"/>
    <property type="evidence" value="ECO:0007669"/>
    <property type="project" value="UniProtKB-KW"/>
</dbReference>
<feature type="transmembrane region" description="Helical" evidence="6">
    <location>
        <begin position="332"/>
        <end position="352"/>
    </location>
</feature>
<dbReference type="PANTHER" id="PTHR37693:SF1">
    <property type="entry name" value="INTEGRAL MEMBRANE PROTEIN"/>
    <property type="match status" value="1"/>
</dbReference>
<feature type="transmembrane region" description="Helical" evidence="6">
    <location>
        <begin position="251"/>
        <end position="272"/>
    </location>
</feature>
<dbReference type="OrthoDB" id="9810654at2"/>
<comment type="subcellular location">
    <subcellularLocation>
        <location evidence="1 6">Cell membrane</location>
        <topology evidence="1 6">Multi-pass membrane protein</topology>
    </subcellularLocation>
</comment>
<keyword evidence="3 6" id="KW-0812">Transmembrane</keyword>
<dbReference type="GO" id="GO:0046677">
    <property type="term" value="P:response to antibiotic"/>
    <property type="evidence" value="ECO:0007669"/>
    <property type="project" value="UniProtKB-KW"/>
</dbReference>
<evidence type="ECO:0000256" key="6">
    <source>
        <dbReference type="RuleBase" id="RU363042"/>
    </source>
</evidence>
<keyword evidence="6" id="KW-0808">Transferase</keyword>
<keyword evidence="4 6" id="KW-1133">Transmembrane helix</keyword>
<feature type="transmembrane region" description="Helical" evidence="6">
    <location>
        <begin position="174"/>
        <end position="196"/>
    </location>
</feature>
<comment type="similarity">
    <text evidence="6">Belongs to the LPG synthase family.</text>
</comment>
<evidence type="ECO:0000256" key="3">
    <source>
        <dbReference type="ARBA" id="ARBA00022692"/>
    </source>
</evidence>
<organism evidence="7 8">
    <name type="scientific">Absicoccus porci</name>
    <dbReference type="NCBI Taxonomy" id="2486576"/>
    <lineage>
        <taxon>Bacteria</taxon>
        <taxon>Bacillati</taxon>
        <taxon>Bacillota</taxon>
        <taxon>Erysipelotrichia</taxon>
        <taxon>Erysipelotrichales</taxon>
        <taxon>Erysipelotrichaceae</taxon>
        <taxon>Absicoccus</taxon>
    </lineage>
</organism>
<evidence type="ECO:0000256" key="1">
    <source>
        <dbReference type="ARBA" id="ARBA00004651"/>
    </source>
</evidence>
<dbReference type="GO" id="GO:0005886">
    <property type="term" value="C:plasma membrane"/>
    <property type="evidence" value="ECO:0007669"/>
    <property type="project" value="UniProtKB-SubCell"/>
</dbReference>
<comment type="caution">
    <text evidence="7">The sequence shown here is derived from an EMBL/GenBank/DDBJ whole genome shotgun (WGS) entry which is preliminary data.</text>
</comment>
<feature type="transmembrane region" description="Helical" evidence="6">
    <location>
        <begin position="29"/>
        <end position="49"/>
    </location>
</feature>
<feature type="transmembrane region" description="Helical" evidence="6">
    <location>
        <begin position="61"/>
        <end position="82"/>
    </location>
</feature>